<sequence length="195" mass="22568">MQLILSIYHVICSVTSKINIKNSAKFNIRSTSRLTYDIISQLHLPQNGYFMERSNFLVAIIMLILRSLAIIPADSSAYAMRLLHSFLSWRYGETQEMIFSSTFVGKYSFGHYDLNLPQSQPFAGRYGKQTKWNIILKTPTSTSLSRSTSEVTSYKPQTRKHISWWELCSAWWRVNTDFHQAHWVSLQSSPCLDSK</sequence>
<keyword evidence="1" id="KW-0472">Membrane</keyword>
<accession>W1WE01</accession>
<keyword evidence="1" id="KW-1133">Transmembrane helix</keyword>
<evidence type="ECO:0000313" key="2">
    <source>
        <dbReference type="EMBL" id="ETJ16373.1"/>
    </source>
</evidence>
<dbReference type="AlphaFoldDB" id="W1WE01"/>
<gene>
    <name evidence="2" type="ORF">Q604_UNBc4C00057G0001</name>
</gene>
<feature type="transmembrane region" description="Helical" evidence="1">
    <location>
        <begin position="56"/>
        <end position="80"/>
    </location>
</feature>
<proteinExistence type="predicted"/>
<organism evidence="2">
    <name type="scientific">human gut metagenome</name>
    <dbReference type="NCBI Taxonomy" id="408170"/>
    <lineage>
        <taxon>unclassified sequences</taxon>
        <taxon>metagenomes</taxon>
        <taxon>organismal metagenomes</taxon>
    </lineage>
</organism>
<evidence type="ECO:0000256" key="1">
    <source>
        <dbReference type="SAM" id="Phobius"/>
    </source>
</evidence>
<keyword evidence="1" id="KW-0812">Transmembrane</keyword>
<dbReference type="EMBL" id="AZMM01018838">
    <property type="protein sequence ID" value="ETJ16373.1"/>
    <property type="molecule type" value="Genomic_DNA"/>
</dbReference>
<comment type="caution">
    <text evidence="2">The sequence shown here is derived from an EMBL/GenBank/DDBJ whole genome shotgun (WGS) entry which is preliminary data.</text>
</comment>
<protein>
    <submittedName>
        <fullName evidence="2">Uncharacterized protein</fullName>
    </submittedName>
</protein>
<reference evidence="2" key="1">
    <citation type="submission" date="2013-12" db="EMBL/GenBank/DDBJ databases">
        <title>A Varibaculum cambriense genome reconstructed from a premature infant gut community with otherwise low bacterial novelty that shifts toward anaerobic metabolism during the third week of life.</title>
        <authorList>
            <person name="Brown C.T."/>
            <person name="Sharon I."/>
            <person name="Thomas B.C."/>
            <person name="Castelle C.J."/>
            <person name="Morowitz M.J."/>
            <person name="Banfield J.F."/>
        </authorList>
    </citation>
    <scope>NUCLEOTIDE SEQUENCE</scope>
</reference>
<name>W1WE01_9ZZZZ</name>